<dbReference type="Proteomes" id="UP000234323">
    <property type="component" value="Unassembled WGS sequence"/>
</dbReference>
<protein>
    <submittedName>
        <fullName evidence="2">Uncharacterized protein</fullName>
    </submittedName>
</protein>
<evidence type="ECO:0000313" key="3">
    <source>
        <dbReference type="Proteomes" id="UP000234323"/>
    </source>
</evidence>
<feature type="region of interest" description="Disordered" evidence="1">
    <location>
        <begin position="117"/>
        <end position="138"/>
    </location>
</feature>
<reference evidence="2 3" key="1">
    <citation type="submission" date="2015-10" db="EMBL/GenBank/DDBJ databases">
        <title>Genome analyses suggest a sexual origin of heterokaryosis in a supposedly ancient asexual fungus.</title>
        <authorList>
            <person name="Ropars J."/>
            <person name="Sedzielewska K."/>
            <person name="Noel J."/>
            <person name="Charron P."/>
            <person name="Farinelli L."/>
            <person name="Marton T."/>
            <person name="Kruger M."/>
            <person name="Pelin A."/>
            <person name="Brachmann A."/>
            <person name="Corradi N."/>
        </authorList>
    </citation>
    <scope>NUCLEOTIDE SEQUENCE [LARGE SCALE GENOMIC DNA]</scope>
    <source>
        <strain evidence="2 3">A4</strain>
    </source>
</reference>
<dbReference type="AlphaFoldDB" id="A0A2I1G7V9"/>
<evidence type="ECO:0000313" key="2">
    <source>
        <dbReference type="EMBL" id="PKY42725.1"/>
    </source>
</evidence>
<accession>A0A2I1G7V9</accession>
<feature type="compositionally biased region" description="Basic and acidic residues" evidence="1">
    <location>
        <begin position="127"/>
        <end position="137"/>
    </location>
</feature>
<gene>
    <name evidence="2" type="ORF">RhiirA4_456579</name>
</gene>
<feature type="non-terminal residue" evidence="2">
    <location>
        <position position="1"/>
    </location>
</feature>
<feature type="region of interest" description="Disordered" evidence="1">
    <location>
        <begin position="164"/>
        <end position="185"/>
    </location>
</feature>
<organism evidence="2 3">
    <name type="scientific">Rhizophagus irregularis</name>
    <dbReference type="NCBI Taxonomy" id="588596"/>
    <lineage>
        <taxon>Eukaryota</taxon>
        <taxon>Fungi</taxon>
        <taxon>Fungi incertae sedis</taxon>
        <taxon>Mucoromycota</taxon>
        <taxon>Glomeromycotina</taxon>
        <taxon>Glomeromycetes</taxon>
        <taxon>Glomerales</taxon>
        <taxon>Glomeraceae</taxon>
        <taxon>Rhizophagus</taxon>
    </lineage>
</organism>
<dbReference type="VEuPathDB" id="FungiDB:RhiirA1_480191"/>
<dbReference type="VEuPathDB" id="FungiDB:FUN_010858"/>
<evidence type="ECO:0000256" key="1">
    <source>
        <dbReference type="SAM" id="MobiDB-lite"/>
    </source>
</evidence>
<dbReference type="VEuPathDB" id="FungiDB:RhiirFUN_025283"/>
<comment type="caution">
    <text evidence="2">The sequence shown here is derived from an EMBL/GenBank/DDBJ whole genome shotgun (WGS) entry which is preliminary data.</text>
</comment>
<feature type="region of interest" description="Disordered" evidence="1">
    <location>
        <begin position="14"/>
        <end position="91"/>
    </location>
</feature>
<sequence length="185" mass="21823">GELNYHENELYAKDNAVKARRQSRRINPTTGYKNNNEEENLQEELREAGNRMDYSATTTPRETPERTEQNWDSPIGPENYNYGQRPMTKDGRFYKPMFTKENKVYYPGMRQDEFGNWVRTKPSGTRKPREYGPRLTDEIPPYDIVEDVKNCRANITVGQLTNENPKYHKQLREGTYKPKAVNEKH</sequence>
<name>A0A2I1G7V9_9GLOM</name>
<dbReference type="EMBL" id="LLXI01000213">
    <property type="protein sequence ID" value="PKY42725.1"/>
    <property type="molecule type" value="Genomic_DNA"/>
</dbReference>
<keyword evidence="3" id="KW-1185">Reference proteome</keyword>
<feature type="compositionally biased region" description="Basic and acidic residues" evidence="1">
    <location>
        <begin position="170"/>
        <end position="185"/>
    </location>
</feature>
<proteinExistence type="predicted"/>